<name>A0A2U8HDS4_9RHOB</name>
<keyword evidence="1" id="KW-1133">Transmembrane helix</keyword>
<feature type="transmembrane region" description="Helical" evidence="1">
    <location>
        <begin position="75"/>
        <end position="95"/>
    </location>
</feature>
<feature type="transmembrane region" description="Helical" evidence="1">
    <location>
        <begin position="47"/>
        <end position="68"/>
    </location>
</feature>
<accession>A0A2U8HDS4</accession>
<protein>
    <submittedName>
        <fullName evidence="2">Uncharacterized protein</fullName>
    </submittedName>
</protein>
<evidence type="ECO:0000313" key="2">
    <source>
        <dbReference type="EMBL" id="AWI83850.1"/>
    </source>
</evidence>
<gene>
    <name evidence="2" type="ORF">CEW88_09270</name>
</gene>
<dbReference type="EMBL" id="CP022189">
    <property type="protein sequence ID" value="AWI83850.1"/>
    <property type="molecule type" value="Genomic_DNA"/>
</dbReference>
<organism evidence="2 3">
    <name type="scientific">Alloyangia pacifica</name>
    <dbReference type="NCBI Taxonomy" id="311180"/>
    <lineage>
        <taxon>Bacteria</taxon>
        <taxon>Pseudomonadati</taxon>
        <taxon>Pseudomonadota</taxon>
        <taxon>Alphaproteobacteria</taxon>
        <taxon>Rhodobacterales</taxon>
        <taxon>Roseobacteraceae</taxon>
        <taxon>Alloyangia</taxon>
    </lineage>
</organism>
<dbReference type="KEGG" id="ypac:CEW88_09270"/>
<feature type="transmembrane region" description="Helical" evidence="1">
    <location>
        <begin position="12"/>
        <end position="35"/>
    </location>
</feature>
<dbReference type="AlphaFoldDB" id="A0A2U8HDS4"/>
<sequence length="213" mass="21962">MAFQRTDLPHRGVPMLLSIIALCVVGTVLAGWLFGVEVLVRGAPYRAAMVPSTAISFALLFSGILIHLQRSAPRSAVLACAGIAAAVALTNSIVIPLGNGGFDVLAESRAFTDRMSPGTIAGILVAALGLAGLGSPRLNRAEVTMLSGTAGLSGVLAVLFVHDFHRGSPLALPVVEAMSIYTAACLLALYAALLLIALDPSAERQSFKETGRG</sequence>
<feature type="transmembrane region" description="Helical" evidence="1">
    <location>
        <begin position="145"/>
        <end position="165"/>
    </location>
</feature>
<feature type="transmembrane region" description="Helical" evidence="1">
    <location>
        <begin position="177"/>
        <end position="198"/>
    </location>
</feature>
<keyword evidence="1" id="KW-0472">Membrane</keyword>
<reference evidence="2 3" key="1">
    <citation type="submission" date="2017-06" db="EMBL/GenBank/DDBJ databases">
        <title>Yangia sp. YSBP01 complete genome sequence.</title>
        <authorList>
            <person name="Woo J.-H."/>
            <person name="Kim H.-S."/>
        </authorList>
    </citation>
    <scope>NUCLEOTIDE SEQUENCE [LARGE SCALE GENOMIC DNA]</scope>
    <source>
        <strain evidence="2 3">YSBP01</strain>
    </source>
</reference>
<feature type="transmembrane region" description="Helical" evidence="1">
    <location>
        <begin position="115"/>
        <end position="133"/>
    </location>
</feature>
<dbReference type="Proteomes" id="UP000244915">
    <property type="component" value="Chromosome 1"/>
</dbReference>
<evidence type="ECO:0000256" key="1">
    <source>
        <dbReference type="SAM" id="Phobius"/>
    </source>
</evidence>
<dbReference type="RefSeq" id="WP_108966164.1">
    <property type="nucleotide sequence ID" value="NZ_CP022189.1"/>
</dbReference>
<evidence type="ECO:0000313" key="3">
    <source>
        <dbReference type="Proteomes" id="UP000244915"/>
    </source>
</evidence>
<dbReference type="OrthoDB" id="7875446at2"/>
<proteinExistence type="predicted"/>
<keyword evidence="1" id="KW-0812">Transmembrane</keyword>